<accession>A0A1Y2K0C5</accession>
<keyword evidence="2" id="KW-0233">DNA recombination</keyword>
<dbReference type="GO" id="GO:0003677">
    <property type="term" value="F:DNA binding"/>
    <property type="evidence" value="ECO:0007669"/>
    <property type="project" value="InterPro"/>
</dbReference>
<protein>
    <recommendedName>
        <fullName evidence="3">Tyr recombinase domain-containing protein</fullName>
    </recommendedName>
</protein>
<proteinExistence type="predicted"/>
<evidence type="ECO:0000313" key="5">
    <source>
        <dbReference type="Proteomes" id="UP000193335"/>
    </source>
</evidence>
<dbReference type="SUPFAM" id="SSF56349">
    <property type="entry name" value="DNA breaking-rejoining enzymes"/>
    <property type="match status" value="1"/>
</dbReference>
<dbReference type="GO" id="GO:0006310">
    <property type="term" value="P:DNA recombination"/>
    <property type="evidence" value="ECO:0007669"/>
    <property type="project" value="UniProtKB-KW"/>
</dbReference>
<dbReference type="InterPro" id="IPR050090">
    <property type="entry name" value="Tyrosine_recombinase_XerCD"/>
</dbReference>
<comment type="caution">
    <text evidence="4">The sequence shown here is derived from an EMBL/GenBank/DDBJ whole genome shotgun (WGS) entry which is preliminary data.</text>
</comment>
<dbReference type="PANTHER" id="PTHR30349">
    <property type="entry name" value="PHAGE INTEGRASE-RELATED"/>
    <property type="match status" value="1"/>
</dbReference>
<gene>
    <name evidence="4" type="ORF">BSZ19_02020</name>
</gene>
<dbReference type="AlphaFoldDB" id="A0A1Y2K0C5"/>
<dbReference type="PROSITE" id="PS51898">
    <property type="entry name" value="TYR_RECOMBINASE"/>
    <property type="match status" value="1"/>
</dbReference>
<evidence type="ECO:0000259" key="3">
    <source>
        <dbReference type="PROSITE" id="PS51898"/>
    </source>
</evidence>
<organism evidence="4 5">
    <name type="scientific">Bradyrhizobium japonicum</name>
    <dbReference type="NCBI Taxonomy" id="375"/>
    <lineage>
        <taxon>Bacteria</taxon>
        <taxon>Pseudomonadati</taxon>
        <taxon>Pseudomonadota</taxon>
        <taxon>Alphaproteobacteria</taxon>
        <taxon>Hyphomicrobiales</taxon>
        <taxon>Nitrobacteraceae</taxon>
        <taxon>Bradyrhizobium</taxon>
    </lineage>
</organism>
<dbReference type="PANTHER" id="PTHR30349:SF64">
    <property type="entry name" value="PROPHAGE INTEGRASE INTD-RELATED"/>
    <property type="match status" value="1"/>
</dbReference>
<dbReference type="InterPro" id="IPR002104">
    <property type="entry name" value="Integrase_catalytic"/>
</dbReference>
<dbReference type="GO" id="GO:0015074">
    <property type="term" value="P:DNA integration"/>
    <property type="evidence" value="ECO:0007669"/>
    <property type="project" value="UniProtKB-KW"/>
</dbReference>
<sequence length="547" mass="61759">MNAATYKASYKMALLMTKLNRTRTGAYVARKGIPKDVRPDYAARYGMAWEEKFYLEPTVPQHEAKARFGEWLADIETRIARLRAARKQAPQPLTRQNAYALAGRWYSWFIARHEKDIRTPGHWKSLGDTLVWDVIRPHAPEEYENHPQDDPNWDWQSTPEVRDAIRPAIAQEALTADFLIEEGISLTTEAEKLFVDAVAGNLYSAFLRLENIARGNYAPDDTLATFPAYEAVATLPTRLGVKALFEAWAKAVQPATSTFDRWSAVFNAADAHFPDAANIDFAAAKEWMNGLINEERSAHTVATVWRTALKTVFAWGIAEKLVKINPFREVRINVPRRIVERETKAFSREEAKTILAAALTCDDTKSFDERARRWVPWICAYSGARAGEITQLRGIDLQHRGSDYFLRLTPSAGKIKTRKARTIPLHEHLIAQGFLRFVEGASGGPLFYNVGRAGKSAEKAPRQSQAERTRSRLGSWVRSLGITDPELSPNHAWRHTFKAQAARVKMDERYSDAITGHAPATIGRAYTTPTAEDLAEAMKKFPRYTLD</sequence>
<dbReference type="InterPro" id="IPR013762">
    <property type="entry name" value="Integrase-like_cat_sf"/>
</dbReference>
<evidence type="ECO:0000313" key="4">
    <source>
        <dbReference type="EMBL" id="OSJ36889.1"/>
    </source>
</evidence>
<evidence type="ECO:0000256" key="2">
    <source>
        <dbReference type="ARBA" id="ARBA00023172"/>
    </source>
</evidence>
<feature type="domain" description="Tyr recombinase" evidence="3">
    <location>
        <begin position="341"/>
        <end position="539"/>
    </location>
</feature>
<keyword evidence="1" id="KW-0229">DNA integration</keyword>
<dbReference type="EMBL" id="NAFL01000164">
    <property type="protein sequence ID" value="OSJ36889.1"/>
    <property type="molecule type" value="Genomic_DNA"/>
</dbReference>
<name>A0A1Y2K0C5_BRAJP</name>
<dbReference type="Proteomes" id="UP000193335">
    <property type="component" value="Unassembled WGS sequence"/>
</dbReference>
<evidence type="ECO:0000256" key="1">
    <source>
        <dbReference type="ARBA" id="ARBA00022908"/>
    </source>
</evidence>
<dbReference type="InterPro" id="IPR011010">
    <property type="entry name" value="DNA_brk_join_enz"/>
</dbReference>
<reference evidence="4 5" key="1">
    <citation type="submission" date="2017-03" db="EMBL/GenBank/DDBJ databases">
        <title>Whole genome sequences of fourteen strains of Bradyrhizobium canariense and one strain of Bradyrhizobium japonicum isolated from Lupinus (Papilionoideae: Genisteae) species in Algeria.</title>
        <authorList>
            <person name="Crovadore J."/>
            <person name="Chekireb D."/>
            <person name="Brachmann A."/>
            <person name="Chablais R."/>
            <person name="Cochard B."/>
            <person name="Lefort F."/>
        </authorList>
    </citation>
    <scope>NUCLEOTIDE SEQUENCE [LARGE SCALE GENOMIC DNA]</scope>
    <source>
        <strain evidence="4 5">UBMA197</strain>
    </source>
</reference>
<dbReference type="Gene3D" id="1.10.443.10">
    <property type="entry name" value="Intergrase catalytic core"/>
    <property type="match status" value="1"/>
</dbReference>
<dbReference type="Pfam" id="PF00589">
    <property type="entry name" value="Phage_integrase"/>
    <property type="match status" value="1"/>
</dbReference>